<dbReference type="InterPro" id="IPR031303">
    <property type="entry name" value="C5_meth_CS"/>
</dbReference>
<dbReference type="InterPro" id="IPR001525">
    <property type="entry name" value="C5_MeTfrase"/>
</dbReference>
<comment type="caution">
    <text evidence="9">The sequence shown here is derived from an EMBL/GenBank/DDBJ whole genome shotgun (WGS) entry which is preliminary data.</text>
</comment>
<evidence type="ECO:0000256" key="6">
    <source>
        <dbReference type="RuleBase" id="RU000416"/>
    </source>
</evidence>
<evidence type="ECO:0000256" key="8">
    <source>
        <dbReference type="SAM" id="MobiDB-lite"/>
    </source>
</evidence>
<keyword evidence="4" id="KW-0680">Restriction system</keyword>
<keyword evidence="1 5" id="KW-0489">Methyltransferase</keyword>
<evidence type="ECO:0000256" key="2">
    <source>
        <dbReference type="ARBA" id="ARBA00022679"/>
    </source>
</evidence>
<dbReference type="EC" id="2.1.1.37" evidence="7"/>
<name>L1L016_9ACTN</name>
<evidence type="ECO:0000256" key="1">
    <source>
        <dbReference type="ARBA" id="ARBA00022603"/>
    </source>
</evidence>
<dbReference type="Proteomes" id="UP000010411">
    <property type="component" value="Unassembled WGS sequence"/>
</dbReference>
<dbReference type="GO" id="GO:0032259">
    <property type="term" value="P:methylation"/>
    <property type="evidence" value="ECO:0007669"/>
    <property type="project" value="UniProtKB-KW"/>
</dbReference>
<dbReference type="PROSITE" id="PS00095">
    <property type="entry name" value="C5_MTASE_2"/>
    <property type="match status" value="1"/>
</dbReference>
<dbReference type="PROSITE" id="PS00094">
    <property type="entry name" value="C5_MTASE_1"/>
    <property type="match status" value="1"/>
</dbReference>
<evidence type="ECO:0000313" key="9">
    <source>
        <dbReference type="EMBL" id="EKX65943.1"/>
    </source>
</evidence>
<reference evidence="9 10" key="1">
    <citation type="submission" date="2012-11" db="EMBL/GenBank/DDBJ databases">
        <authorList>
            <person name="Huguet-Tapia J.C."/>
            <person name="Durkin A.S."/>
            <person name="Pettis G.S."/>
            <person name="Badger J.H."/>
        </authorList>
    </citation>
    <scope>NUCLEOTIDE SEQUENCE [LARGE SCALE GENOMIC DNA]</scope>
    <source>
        <strain evidence="9 10">91-03</strain>
    </source>
</reference>
<sequence>MTTTSTDPATGAAPDDSSIKVVDLFSGAGGFSAGFRAYEPAGPGSSPFESVAAVEYDEAAAATYAVNFGASHVANVDIATWDPEPYRDKVDVIMGGPPCQGFSALHRNNPEKPKVDDPRNRLWVEYVRVVRAINPKIFVLENVDRFLKSQEFESLQAATSDGGPLANYTLRWKILNAADYGVPQARRRAIVIATRNDLGEPMEHPRPTHARDAGPQQPSLNGLDGPEQQLLPWVPVWQEVFSRTPEAAPELNLPERTDKPLGVTLPGPYKTTELHIGRNPTPLSRARYRAIPPGGNRHDLRDRWAEIEGVNTYLSTKSWDSHNSGSGDVMGRMHANRPSVTIRTEFYKPEKGRYLHPKEDRPITHYEAALIQGFPLDFKWFGTKVEIARQIGNAVPIGLGRALAQAIHERLEG</sequence>
<feature type="active site" evidence="5">
    <location>
        <position position="99"/>
    </location>
</feature>
<dbReference type="GO" id="GO:0003677">
    <property type="term" value="F:DNA binding"/>
    <property type="evidence" value="ECO:0007669"/>
    <property type="project" value="TreeGrafter"/>
</dbReference>
<dbReference type="EMBL" id="AEJC01000255">
    <property type="protein sequence ID" value="EKX65943.1"/>
    <property type="molecule type" value="Genomic_DNA"/>
</dbReference>
<feature type="region of interest" description="Disordered" evidence="8">
    <location>
        <begin position="199"/>
        <end position="222"/>
    </location>
</feature>
<dbReference type="PROSITE" id="PS51679">
    <property type="entry name" value="SAM_MT_C5"/>
    <property type="match status" value="1"/>
</dbReference>
<dbReference type="InterPro" id="IPR018117">
    <property type="entry name" value="C5_DNA_meth_AS"/>
</dbReference>
<accession>L1L016</accession>
<dbReference type="PANTHER" id="PTHR10629:SF52">
    <property type="entry name" value="DNA (CYTOSINE-5)-METHYLTRANSFERASE 1"/>
    <property type="match status" value="1"/>
</dbReference>
<organism evidence="9 10">
    <name type="scientific">Streptomyces ipomoeae 91-03</name>
    <dbReference type="NCBI Taxonomy" id="698759"/>
    <lineage>
        <taxon>Bacteria</taxon>
        <taxon>Bacillati</taxon>
        <taxon>Actinomycetota</taxon>
        <taxon>Actinomycetes</taxon>
        <taxon>Kitasatosporales</taxon>
        <taxon>Streptomycetaceae</taxon>
        <taxon>Streptomyces</taxon>
    </lineage>
</organism>
<gene>
    <name evidence="9" type="primary">dcm_2</name>
    <name evidence="9" type="ORF">STRIP9103_03417</name>
</gene>
<dbReference type="OrthoDB" id="9813719at2"/>
<comment type="catalytic activity">
    <reaction evidence="7">
        <text>a 2'-deoxycytidine in DNA + S-adenosyl-L-methionine = a 5-methyl-2'-deoxycytidine in DNA + S-adenosyl-L-homocysteine + H(+)</text>
        <dbReference type="Rhea" id="RHEA:13681"/>
        <dbReference type="Rhea" id="RHEA-COMP:11369"/>
        <dbReference type="Rhea" id="RHEA-COMP:11370"/>
        <dbReference type="ChEBI" id="CHEBI:15378"/>
        <dbReference type="ChEBI" id="CHEBI:57856"/>
        <dbReference type="ChEBI" id="CHEBI:59789"/>
        <dbReference type="ChEBI" id="CHEBI:85452"/>
        <dbReference type="ChEBI" id="CHEBI:85454"/>
        <dbReference type="EC" id="2.1.1.37"/>
    </reaction>
</comment>
<dbReference type="Gene3D" id="3.90.120.10">
    <property type="entry name" value="DNA Methylase, subunit A, domain 2"/>
    <property type="match status" value="1"/>
</dbReference>
<feature type="compositionally biased region" description="Basic and acidic residues" evidence="8">
    <location>
        <begin position="199"/>
        <end position="212"/>
    </location>
</feature>
<dbReference type="GO" id="GO:0009307">
    <property type="term" value="P:DNA restriction-modification system"/>
    <property type="evidence" value="ECO:0007669"/>
    <property type="project" value="UniProtKB-KW"/>
</dbReference>
<dbReference type="InterPro" id="IPR029063">
    <property type="entry name" value="SAM-dependent_MTases_sf"/>
</dbReference>
<dbReference type="NCBIfam" id="TIGR00675">
    <property type="entry name" value="dcm"/>
    <property type="match status" value="1"/>
</dbReference>
<dbReference type="InterPro" id="IPR050390">
    <property type="entry name" value="C5-Methyltransferase"/>
</dbReference>
<dbReference type="PATRIC" id="fig|698759.3.peg.3411"/>
<keyword evidence="3 5" id="KW-0949">S-adenosyl-L-methionine</keyword>
<dbReference type="GO" id="GO:0044027">
    <property type="term" value="P:negative regulation of gene expression via chromosomal CpG island methylation"/>
    <property type="evidence" value="ECO:0007669"/>
    <property type="project" value="TreeGrafter"/>
</dbReference>
<dbReference type="PANTHER" id="PTHR10629">
    <property type="entry name" value="CYTOSINE-SPECIFIC METHYLTRANSFERASE"/>
    <property type="match status" value="1"/>
</dbReference>
<evidence type="ECO:0000256" key="3">
    <source>
        <dbReference type="ARBA" id="ARBA00022691"/>
    </source>
</evidence>
<comment type="similarity">
    <text evidence="5 6">Belongs to the class I-like SAM-binding methyltransferase superfamily. C5-methyltransferase family.</text>
</comment>
<evidence type="ECO:0000256" key="4">
    <source>
        <dbReference type="ARBA" id="ARBA00022747"/>
    </source>
</evidence>
<dbReference type="SUPFAM" id="SSF53335">
    <property type="entry name" value="S-adenosyl-L-methionine-dependent methyltransferases"/>
    <property type="match status" value="1"/>
</dbReference>
<dbReference type="Gene3D" id="3.40.50.150">
    <property type="entry name" value="Vaccinia Virus protein VP39"/>
    <property type="match status" value="1"/>
</dbReference>
<keyword evidence="10" id="KW-1185">Reference proteome</keyword>
<proteinExistence type="inferred from homology"/>
<dbReference type="GO" id="GO:0003886">
    <property type="term" value="F:DNA (cytosine-5-)-methyltransferase activity"/>
    <property type="evidence" value="ECO:0007669"/>
    <property type="project" value="UniProtKB-EC"/>
</dbReference>
<dbReference type="PRINTS" id="PR00105">
    <property type="entry name" value="C5METTRFRASE"/>
</dbReference>
<dbReference type="RefSeq" id="WP_009313230.1">
    <property type="nucleotide sequence ID" value="NZ_AEJC01000255.1"/>
</dbReference>
<protein>
    <recommendedName>
        <fullName evidence="7">Cytosine-specific methyltransferase</fullName>
        <ecNumber evidence="7">2.1.1.37</ecNumber>
    </recommendedName>
</protein>
<keyword evidence="2 5" id="KW-0808">Transferase</keyword>
<evidence type="ECO:0000256" key="5">
    <source>
        <dbReference type="PROSITE-ProRule" id="PRU01016"/>
    </source>
</evidence>
<dbReference type="AlphaFoldDB" id="L1L016"/>
<evidence type="ECO:0000256" key="7">
    <source>
        <dbReference type="RuleBase" id="RU000417"/>
    </source>
</evidence>
<evidence type="ECO:0000313" key="10">
    <source>
        <dbReference type="Proteomes" id="UP000010411"/>
    </source>
</evidence>
<dbReference type="Pfam" id="PF00145">
    <property type="entry name" value="DNA_methylase"/>
    <property type="match status" value="1"/>
</dbReference>